<gene>
    <name evidence="1" type="ORF">U732_1975</name>
</gene>
<dbReference type="RefSeq" id="WP_039633922.1">
    <property type="nucleotide sequence ID" value="NZ_AYSO01000017.1"/>
</dbReference>
<dbReference type="AlphaFoldDB" id="A0A0C1U3S4"/>
<evidence type="ECO:0000313" key="1">
    <source>
        <dbReference type="EMBL" id="KIE46138.1"/>
    </source>
</evidence>
<proteinExistence type="predicted"/>
<name>A0A0C1U3S4_9CLOT</name>
<dbReference type="OrthoDB" id="1911092at2"/>
<evidence type="ECO:0000313" key="2">
    <source>
        <dbReference type="Proteomes" id="UP000031366"/>
    </source>
</evidence>
<accession>A0A0C1U3S4</accession>
<reference evidence="1 2" key="1">
    <citation type="journal article" date="2015" name="Infect. Genet. Evol.">
        <title>Genomic sequences of six botulinum neurotoxin-producing strains representing three clostridial species illustrate the mobility and diversity of botulinum neurotoxin genes.</title>
        <authorList>
            <person name="Smith T.J."/>
            <person name="Hill K.K."/>
            <person name="Xie G."/>
            <person name="Foley B.T."/>
            <person name="Williamson C.H."/>
            <person name="Foster J.T."/>
            <person name="Johnson S.L."/>
            <person name="Chertkov O."/>
            <person name="Teshima H."/>
            <person name="Gibbons H.S."/>
            <person name="Johnsky L.A."/>
            <person name="Karavis M.A."/>
            <person name="Smith L.A."/>
        </authorList>
    </citation>
    <scope>NUCLEOTIDE SEQUENCE [LARGE SCALE GENOMIC DNA]</scope>
    <source>
        <strain evidence="1 2">CDC 2741</strain>
    </source>
</reference>
<sequence>MAKREKNSYGPNEREFLEAPLKEVRAYSLKDYTNLPDNVRDNIVSNNISNQEFDYTYNSGSDIPGFKSEKTLKKK</sequence>
<dbReference type="STRING" id="29341.RSJ17_15645"/>
<comment type="caution">
    <text evidence="1">The sequence shown here is derived from an EMBL/GenBank/DDBJ whole genome shotgun (WGS) entry which is preliminary data.</text>
</comment>
<keyword evidence="2" id="KW-1185">Reference proteome</keyword>
<dbReference type="EMBL" id="AYSO01000017">
    <property type="protein sequence ID" value="KIE46138.1"/>
    <property type="molecule type" value="Genomic_DNA"/>
</dbReference>
<protein>
    <submittedName>
        <fullName evidence="1">Uncharacterized protein</fullName>
    </submittedName>
</protein>
<dbReference type="Proteomes" id="UP000031366">
    <property type="component" value="Unassembled WGS sequence"/>
</dbReference>
<organism evidence="1 2">
    <name type="scientific">Clostridium argentinense CDC 2741</name>
    <dbReference type="NCBI Taxonomy" id="1418104"/>
    <lineage>
        <taxon>Bacteria</taxon>
        <taxon>Bacillati</taxon>
        <taxon>Bacillota</taxon>
        <taxon>Clostridia</taxon>
        <taxon>Eubacteriales</taxon>
        <taxon>Clostridiaceae</taxon>
        <taxon>Clostridium</taxon>
    </lineage>
</organism>